<dbReference type="AlphaFoldDB" id="D3MU40"/>
<keyword evidence="1" id="KW-0812">Transmembrane</keyword>
<keyword evidence="3" id="KW-1185">Reference proteome</keyword>
<organism evidence="2 3">
    <name type="scientific">Peptostreptococcus anaerobius 653-L</name>
    <dbReference type="NCBI Taxonomy" id="596329"/>
    <lineage>
        <taxon>Bacteria</taxon>
        <taxon>Bacillati</taxon>
        <taxon>Bacillota</taxon>
        <taxon>Clostridia</taxon>
        <taxon>Peptostreptococcales</taxon>
        <taxon>Peptostreptococcaceae</taxon>
        <taxon>Peptostreptococcus</taxon>
    </lineage>
</organism>
<reference evidence="2 3" key="1">
    <citation type="submission" date="2010-01" db="EMBL/GenBank/DDBJ databases">
        <authorList>
            <person name="Dodson R."/>
            <person name="Madupu R."/>
            <person name="Durkin A.S."/>
            <person name="Torralba M."/>
            <person name="Methe B."/>
            <person name="Sutton G.G."/>
            <person name="Strausberg R.L."/>
            <person name="Nelson K.E."/>
        </authorList>
    </citation>
    <scope>NUCLEOTIDE SEQUENCE [LARGE SCALE GENOMIC DNA]</scope>
    <source>
        <strain evidence="2 3">653-L</strain>
    </source>
</reference>
<evidence type="ECO:0008006" key="4">
    <source>
        <dbReference type="Google" id="ProtNLM"/>
    </source>
</evidence>
<name>D3MU40_9FIRM</name>
<sequence>MYNNFSLTTFISTIGLILSLVSLTIHYLNYRSSQSRMKFEILSNSYYCKAKDFSITNFESEYFALISVKISNVSSLPITIDEVYLNERFLNGGHYNELKYTVPEIPNSKFISYFKTPHEALSYSIEPLSDATLPLRIEPYDTKSHCFKIPFDSHINRKSHKLFISTPRKTYKVDLTLKEYHELVRLDMNSELPTE</sequence>
<dbReference type="Proteomes" id="UP000004206">
    <property type="component" value="Unassembled WGS sequence"/>
</dbReference>
<protein>
    <recommendedName>
        <fullName evidence="4">DUF4352 domain-containing protein</fullName>
    </recommendedName>
</protein>
<dbReference type="RefSeq" id="WP_002844407.1">
    <property type="nucleotide sequence ID" value="NZ_ADJN01000065.1"/>
</dbReference>
<evidence type="ECO:0000313" key="2">
    <source>
        <dbReference type="EMBL" id="EFD04294.1"/>
    </source>
</evidence>
<keyword evidence="1" id="KW-1133">Transmembrane helix</keyword>
<evidence type="ECO:0000313" key="3">
    <source>
        <dbReference type="Proteomes" id="UP000004206"/>
    </source>
</evidence>
<accession>D3MU40</accession>
<dbReference type="EMBL" id="ADJN01000065">
    <property type="protein sequence ID" value="EFD04294.1"/>
    <property type="molecule type" value="Genomic_DNA"/>
</dbReference>
<comment type="caution">
    <text evidence="2">The sequence shown here is derived from an EMBL/GenBank/DDBJ whole genome shotgun (WGS) entry which is preliminary data.</text>
</comment>
<keyword evidence="1" id="KW-0472">Membrane</keyword>
<evidence type="ECO:0000256" key="1">
    <source>
        <dbReference type="SAM" id="Phobius"/>
    </source>
</evidence>
<proteinExistence type="predicted"/>
<feature type="transmembrane region" description="Helical" evidence="1">
    <location>
        <begin position="6"/>
        <end position="28"/>
    </location>
</feature>
<gene>
    <name evidence="2" type="ORF">HMPREF0631_1346</name>
</gene>
<dbReference type="GeneID" id="79843667"/>